<gene>
    <name evidence="2" type="ORF">PLEPLA_LOCUS8051</name>
</gene>
<comment type="caution">
    <text evidence="2">The sequence shown here is derived from an EMBL/GenBank/DDBJ whole genome shotgun (WGS) entry which is preliminary data.</text>
</comment>
<protein>
    <submittedName>
        <fullName evidence="2">Uncharacterized protein</fullName>
    </submittedName>
</protein>
<name>A0A9N7TXC5_PLEPL</name>
<dbReference type="AlphaFoldDB" id="A0A9N7TXC5"/>
<accession>A0A9N7TXC5</accession>
<evidence type="ECO:0000256" key="1">
    <source>
        <dbReference type="SAM" id="MobiDB-lite"/>
    </source>
</evidence>
<dbReference type="Proteomes" id="UP001153269">
    <property type="component" value="Unassembled WGS sequence"/>
</dbReference>
<keyword evidence="3" id="KW-1185">Reference proteome</keyword>
<evidence type="ECO:0000313" key="2">
    <source>
        <dbReference type="EMBL" id="CAB1420176.1"/>
    </source>
</evidence>
<dbReference type="EMBL" id="CADEAL010000439">
    <property type="protein sequence ID" value="CAB1420176.1"/>
    <property type="molecule type" value="Genomic_DNA"/>
</dbReference>
<sequence length="86" mass="10078">MKMQQRHHQITWSQLWKVELLQKLLIQEGPLEEEEQAEQRRRCPGQMVTPDPTEPDMTDTPTPHPTPHEEDSDLLNLVKVQELISS</sequence>
<proteinExistence type="predicted"/>
<reference evidence="2" key="1">
    <citation type="submission" date="2020-03" db="EMBL/GenBank/DDBJ databases">
        <authorList>
            <person name="Weist P."/>
        </authorList>
    </citation>
    <scope>NUCLEOTIDE SEQUENCE</scope>
</reference>
<evidence type="ECO:0000313" key="3">
    <source>
        <dbReference type="Proteomes" id="UP001153269"/>
    </source>
</evidence>
<organism evidence="2 3">
    <name type="scientific">Pleuronectes platessa</name>
    <name type="common">European plaice</name>
    <dbReference type="NCBI Taxonomy" id="8262"/>
    <lineage>
        <taxon>Eukaryota</taxon>
        <taxon>Metazoa</taxon>
        <taxon>Chordata</taxon>
        <taxon>Craniata</taxon>
        <taxon>Vertebrata</taxon>
        <taxon>Euteleostomi</taxon>
        <taxon>Actinopterygii</taxon>
        <taxon>Neopterygii</taxon>
        <taxon>Teleostei</taxon>
        <taxon>Neoteleostei</taxon>
        <taxon>Acanthomorphata</taxon>
        <taxon>Carangaria</taxon>
        <taxon>Pleuronectiformes</taxon>
        <taxon>Pleuronectoidei</taxon>
        <taxon>Pleuronectidae</taxon>
        <taxon>Pleuronectes</taxon>
    </lineage>
</organism>
<feature type="region of interest" description="Disordered" evidence="1">
    <location>
        <begin position="32"/>
        <end position="75"/>
    </location>
</feature>